<keyword evidence="12" id="KW-1185">Reference proteome</keyword>
<feature type="transmembrane region" description="Helical" evidence="9">
    <location>
        <begin position="195"/>
        <end position="217"/>
    </location>
</feature>
<comment type="subcellular location">
    <subcellularLocation>
        <location evidence="1 9">Cell membrane</location>
        <topology evidence="1 9">Multi-pass membrane protein</topology>
    </subcellularLocation>
</comment>
<dbReference type="Proteomes" id="UP001549106">
    <property type="component" value="Unassembled WGS sequence"/>
</dbReference>
<dbReference type="Pfam" id="PF00528">
    <property type="entry name" value="BPD_transp_1"/>
    <property type="match status" value="1"/>
</dbReference>
<feature type="domain" description="ABC transmembrane type-1" evidence="10">
    <location>
        <begin position="25"/>
        <end position="217"/>
    </location>
</feature>
<evidence type="ECO:0000256" key="3">
    <source>
        <dbReference type="ARBA" id="ARBA00022448"/>
    </source>
</evidence>
<feature type="transmembrane region" description="Helical" evidence="9">
    <location>
        <begin position="20"/>
        <end position="47"/>
    </location>
</feature>
<keyword evidence="6" id="KW-0029">Amino-acid transport</keyword>
<sequence length="229" mass="25675">MAEFIDKFRLNFIEDKRYEFIFNGLKTTLIITAFAVLIGIVLGFIIAMIRSTHDRTGKMKILNAICKVYLTVIRGTPAMVQLLIMYYVVFAVHDPGKMITAIIAFGLNSAAYVAEIVRSGIMSIDQGQFEAGRSLGFNYRQTMLLIILPQAFKNVLPALANEFIVLMKETSISGYIGITDLTRGGDIIRSQTYEALLPLLAVAAIYLILVMFLSYLVGKLERRLRSSER</sequence>
<accession>A0ABV2M1X7</accession>
<feature type="transmembrane region" description="Helical" evidence="9">
    <location>
        <begin position="142"/>
        <end position="160"/>
    </location>
</feature>
<organism evidence="11 12">
    <name type="scientific">Blautia caecimuris</name>
    <dbReference type="NCBI Taxonomy" id="1796615"/>
    <lineage>
        <taxon>Bacteria</taxon>
        <taxon>Bacillati</taxon>
        <taxon>Bacillota</taxon>
        <taxon>Clostridia</taxon>
        <taxon>Lachnospirales</taxon>
        <taxon>Lachnospiraceae</taxon>
        <taxon>Blautia</taxon>
    </lineage>
</organism>
<dbReference type="PROSITE" id="PS50928">
    <property type="entry name" value="ABC_TM1"/>
    <property type="match status" value="1"/>
</dbReference>
<evidence type="ECO:0000256" key="7">
    <source>
        <dbReference type="ARBA" id="ARBA00022989"/>
    </source>
</evidence>
<evidence type="ECO:0000256" key="2">
    <source>
        <dbReference type="ARBA" id="ARBA00010072"/>
    </source>
</evidence>
<dbReference type="InterPro" id="IPR010065">
    <property type="entry name" value="AA_ABC_transptr_permease_3TM"/>
</dbReference>
<dbReference type="InterPro" id="IPR043429">
    <property type="entry name" value="ArtM/GltK/GlnP/TcyL/YhdX-like"/>
</dbReference>
<evidence type="ECO:0000313" key="11">
    <source>
        <dbReference type="EMBL" id="MET3750079.1"/>
    </source>
</evidence>
<reference evidence="11 12" key="1">
    <citation type="submission" date="2024-06" db="EMBL/GenBank/DDBJ databases">
        <title>Genomic Encyclopedia of Type Strains, Phase IV (KMG-IV): sequencing the most valuable type-strain genomes for metagenomic binning, comparative biology and taxonomic classification.</title>
        <authorList>
            <person name="Goeker M."/>
        </authorList>
    </citation>
    <scope>NUCLEOTIDE SEQUENCE [LARGE SCALE GENOMIC DNA]</scope>
    <source>
        <strain evidence="11 12">DSM 29492</strain>
    </source>
</reference>
<dbReference type="Gene3D" id="1.10.3720.10">
    <property type="entry name" value="MetI-like"/>
    <property type="match status" value="1"/>
</dbReference>
<dbReference type="CDD" id="cd06261">
    <property type="entry name" value="TM_PBP2"/>
    <property type="match status" value="1"/>
</dbReference>
<keyword evidence="5 9" id="KW-0812">Transmembrane</keyword>
<dbReference type="EMBL" id="JBEPMJ010000007">
    <property type="protein sequence ID" value="MET3750079.1"/>
    <property type="molecule type" value="Genomic_DNA"/>
</dbReference>
<dbReference type="PANTHER" id="PTHR30614">
    <property type="entry name" value="MEMBRANE COMPONENT OF AMINO ACID ABC TRANSPORTER"/>
    <property type="match status" value="1"/>
</dbReference>
<dbReference type="NCBIfam" id="TIGR01726">
    <property type="entry name" value="HEQRo_perm_3TM"/>
    <property type="match status" value="1"/>
</dbReference>
<evidence type="ECO:0000256" key="4">
    <source>
        <dbReference type="ARBA" id="ARBA00022475"/>
    </source>
</evidence>
<dbReference type="InterPro" id="IPR035906">
    <property type="entry name" value="MetI-like_sf"/>
</dbReference>
<comment type="caution">
    <text evidence="11">The sequence shown here is derived from an EMBL/GenBank/DDBJ whole genome shotgun (WGS) entry which is preliminary data.</text>
</comment>
<evidence type="ECO:0000256" key="8">
    <source>
        <dbReference type="ARBA" id="ARBA00023136"/>
    </source>
</evidence>
<dbReference type="PANTHER" id="PTHR30614:SF20">
    <property type="entry name" value="GLUTAMINE TRANSPORT SYSTEM PERMEASE PROTEIN GLNP"/>
    <property type="match status" value="1"/>
</dbReference>
<dbReference type="SUPFAM" id="SSF161098">
    <property type="entry name" value="MetI-like"/>
    <property type="match status" value="1"/>
</dbReference>
<protein>
    <submittedName>
        <fullName evidence="11">His/Glu/Gln/Arg/opine family amino acid ABC transporter permease subunit</fullName>
    </submittedName>
</protein>
<gene>
    <name evidence="11" type="ORF">ABID24_001314</name>
</gene>
<evidence type="ECO:0000259" key="10">
    <source>
        <dbReference type="PROSITE" id="PS50928"/>
    </source>
</evidence>
<evidence type="ECO:0000256" key="1">
    <source>
        <dbReference type="ARBA" id="ARBA00004651"/>
    </source>
</evidence>
<proteinExistence type="inferred from homology"/>
<evidence type="ECO:0000256" key="6">
    <source>
        <dbReference type="ARBA" id="ARBA00022970"/>
    </source>
</evidence>
<evidence type="ECO:0000256" key="5">
    <source>
        <dbReference type="ARBA" id="ARBA00022692"/>
    </source>
</evidence>
<keyword evidence="4" id="KW-1003">Cell membrane</keyword>
<feature type="transmembrane region" description="Helical" evidence="9">
    <location>
        <begin position="98"/>
        <end position="121"/>
    </location>
</feature>
<feature type="transmembrane region" description="Helical" evidence="9">
    <location>
        <begin position="68"/>
        <end position="92"/>
    </location>
</feature>
<name>A0ABV2M1X7_9FIRM</name>
<evidence type="ECO:0000256" key="9">
    <source>
        <dbReference type="RuleBase" id="RU363032"/>
    </source>
</evidence>
<comment type="similarity">
    <text evidence="2">Belongs to the binding-protein-dependent transport system permease family. HisMQ subfamily.</text>
</comment>
<dbReference type="InterPro" id="IPR000515">
    <property type="entry name" value="MetI-like"/>
</dbReference>
<evidence type="ECO:0000313" key="12">
    <source>
        <dbReference type="Proteomes" id="UP001549106"/>
    </source>
</evidence>
<keyword evidence="8 9" id="KW-0472">Membrane</keyword>
<keyword evidence="7 9" id="KW-1133">Transmembrane helix</keyword>
<keyword evidence="3 9" id="KW-0813">Transport</keyword>
<dbReference type="RefSeq" id="WP_138270359.1">
    <property type="nucleotide sequence ID" value="NZ_BAABXN010000001.1"/>
</dbReference>